<dbReference type="GO" id="GO:0003676">
    <property type="term" value="F:nucleic acid binding"/>
    <property type="evidence" value="ECO:0007669"/>
    <property type="project" value="InterPro"/>
</dbReference>
<dbReference type="EMBL" id="JAAAUQ010000042">
    <property type="protein sequence ID" value="KAF9155978.1"/>
    <property type="molecule type" value="Genomic_DNA"/>
</dbReference>
<dbReference type="Proteomes" id="UP000748756">
    <property type="component" value="Unassembled WGS sequence"/>
</dbReference>
<proteinExistence type="predicted"/>
<reference evidence="3" key="1">
    <citation type="journal article" date="2020" name="Fungal Divers.">
        <title>Resolving the Mortierellaceae phylogeny through synthesis of multi-gene phylogenetics and phylogenomics.</title>
        <authorList>
            <person name="Vandepol N."/>
            <person name="Liber J."/>
            <person name="Desiro A."/>
            <person name="Na H."/>
            <person name="Kennedy M."/>
            <person name="Barry K."/>
            <person name="Grigoriev I.V."/>
            <person name="Miller A.N."/>
            <person name="O'Donnell K."/>
            <person name="Stajich J.E."/>
            <person name="Bonito G."/>
        </authorList>
    </citation>
    <scope>NUCLEOTIDE SEQUENCE</scope>
    <source>
        <strain evidence="3">NRRL 6426</strain>
    </source>
</reference>
<evidence type="ECO:0000313" key="4">
    <source>
        <dbReference type="Proteomes" id="UP000748756"/>
    </source>
</evidence>
<dbReference type="InterPro" id="IPR036875">
    <property type="entry name" value="Znf_CCHC_sf"/>
</dbReference>
<dbReference type="SUPFAM" id="SSF57756">
    <property type="entry name" value="Retrovirus zinc finger-like domains"/>
    <property type="match status" value="1"/>
</dbReference>
<evidence type="ECO:0000256" key="1">
    <source>
        <dbReference type="SAM" id="Coils"/>
    </source>
</evidence>
<feature type="coiled-coil region" evidence="1">
    <location>
        <begin position="50"/>
        <end position="91"/>
    </location>
</feature>
<sequence>MEIAITKLHASLDRLRGLLKQNLQKQACLVADNSQFAVRESLTEEESMRKGELTTQLDAARTEHVQIEKQIKECEAALTSLEESLLSFSEENVLKLVRHFLDYKKESLPLVLGRRLPMVTSPTLKPVPGLPEFPDLEKVYRGSSSADMVFSFLRDFERRLRNATGSQEVFEVLCYAYLKKAILDHDVLATFEKLMTTIKESHTWSWEISRSMFLQAVDQENAMGDIVQRLYSIAPRENEDYKSFVSRIRELLLQKSTNDNHIDLIIRIVTVISNEGRAKVMDHFGDIKSIPSLDVLLSYLSNQANSPYGPRSSGYRPSPQIQAECRHKFSSATQAGNMAKLGNDRVFKRPRLDVATNGGKNTIRDLSPNLTPNPSPEHSKKKLCHFCKKVGHEKDNCFKLQKKQSAQGIAAPDFSRKSEQNATLIKTPTPGGLHKPTKVDMVALITPLKRACNPDDFDDLWS</sequence>
<accession>A0A9P5S5Z7</accession>
<keyword evidence="4" id="KW-1185">Reference proteome</keyword>
<name>A0A9P5S5Z7_9FUNG</name>
<feature type="region of interest" description="Disordered" evidence="2">
    <location>
        <begin position="357"/>
        <end position="378"/>
    </location>
</feature>
<dbReference type="GO" id="GO:0008270">
    <property type="term" value="F:zinc ion binding"/>
    <property type="evidence" value="ECO:0007669"/>
    <property type="project" value="InterPro"/>
</dbReference>
<dbReference type="AlphaFoldDB" id="A0A9P5S5Z7"/>
<comment type="caution">
    <text evidence="3">The sequence shown here is derived from an EMBL/GenBank/DDBJ whole genome shotgun (WGS) entry which is preliminary data.</text>
</comment>
<keyword evidence="1" id="KW-0175">Coiled coil</keyword>
<evidence type="ECO:0000256" key="2">
    <source>
        <dbReference type="SAM" id="MobiDB-lite"/>
    </source>
</evidence>
<protein>
    <submittedName>
        <fullName evidence="3">Uncharacterized protein</fullName>
    </submittedName>
</protein>
<dbReference type="OrthoDB" id="2415586at2759"/>
<organism evidence="3 4">
    <name type="scientific">Linnemannia schmuckeri</name>
    <dbReference type="NCBI Taxonomy" id="64567"/>
    <lineage>
        <taxon>Eukaryota</taxon>
        <taxon>Fungi</taxon>
        <taxon>Fungi incertae sedis</taxon>
        <taxon>Mucoromycota</taxon>
        <taxon>Mortierellomycotina</taxon>
        <taxon>Mortierellomycetes</taxon>
        <taxon>Mortierellales</taxon>
        <taxon>Mortierellaceae</taxon>
        <taxon>Linnemannia</taxon>
    </lineage>
</organism>
<gene>
    <name evidence="3" type="ORF">BG015_007774</name>
</gene>
<evidence type="ECO:0000313" key="3">
    <source>
        <dbReference type="EMBL" id="KAF9155978.1"/>
    </source>
</evidence>